<name>A0A6I9RE13_ELAGV</name>
<gene>
    <name evidence="3" type="primary">LOC105047699</name>
</gene>
<dbReference type="InParanoid" id="A0A6I9RE13"/>
<evidence type="ECO:0000256" key="1">
    <source>
        <dbReference type="SAM" id="MobiDB-lite"/>
    </source>
</evidence>
<dbReference type="OrthoDB" id="1922492at2759"/>
<reference evidence="3" key="1">
    <citation type="submission" date="2025-08" db="UniProtKB">
        <authorList>
            <consortium name="RefSeq"/>
        </authorList>
    </citation>
    <scope>IDENTIFICATION</scope>
</reference>
<proteinExistence type="predicted"/>
<dbReference type="KEGG" id="egu:105047699"/>
<organism evidence="2 3">
    <name type="scientific">Elaeis guineensis var. tenera</name>
    <name type="common">Oil palm</name>
    <dbReference type="NCBI Taxonomy" id="51953"/>
    <lineage>
        <taxon>Eukaryota</taxon>
        <taxon>Viridiplantae</taxon>
        <taxon>Streptophyta</taxon>
        <taxon>Embryophyta</taxon>
        <taxon>Tracheophyta</taxon>
        <taxon>Spermatophyta</taxon>
        <taxon>Magnoliopsida</taxon>
        <taxon>Liliopsida</taxon>
        <taxon>Arecaceae</taxon>
        <taxon>Arecoideae</taxon>
        <taxon>Cocoseae</taxon>
        <taxon>Elaeidinae</taxon>
        <taxon>Elaeis</taxon>
    </lineage>
</organism>
<evidence type="ECO:0000313" key="2">
    <source>
        <dbReference type="Proteomes" id="UP000504607"/>
    </source>
</evidence>
<accession>A0A6I9RE13</accession>
<protein>
    <submittedName>
        <fullName evidence="3">Uncharacterized protein LOC105047699 isoform X1</fullName>
    </submittedName>
</protein>
<dbReference type="Proteomes" id="UP000504607">
    <property type="component" value="Chromosome 6"/>
</dbReference>
<dbReference type="AlphaFoldDB" id="A0A6I9RE13"/>
<keyword evidence="2" id="KW-1185">Reference proteome</keyword>
<dbReference type="PANTHER" id="PTHR35469">
    <property type="entry name" value="TRANSMEMBRANE PROTEIN"/>
    <property type="match status" value="1"/>
</dbReference>
<feature type="compositionally biased region" description="Low complexity" evidence="1">
    <location>
        <begin position="26"/>
        <end position="38"/>
    </location>
</feature>
<feature type="region of interest" description="Disordered" evidence="1">
    <location>
        <begin position="1"/>
        <end position="64"/>
    </location>
</feature>
<sequence length="296" mass="32430">MESAREARRRKILERGSDRLAFITGQSPSLTPSSSSSSPLPPTLQPQQHQEQENPRSTTTTTDDLHHIDAAGMEEHKHQPIDQTFDTKVEDDEEELFPERDADGEFSSCETSSEFAKCKMGKRFQGGMRKEAAANAEQDGKIAEPSTSPLVHISSDQVVDTAPYVNSPMIHQVLTSKQISCAISASENIRLLCAVSIALLVVMSTRGYCFGIIPNLRPLYLVLLTDTTVIIGHLFVSQKSYGKDGEEARRTRQEEFGLANNIGNALEIGLLFQKALNAAFMDCSICAVIMISGLAV</sequence>
<dbReference type="RefSeq" id="XP_010925050.1">
    <property type="nucleotide sequence ID" value="XM_010926748.2"/>
</dbReference>
<dbReference type="PANTHER" id="PTHR35469:SF4">
    <property type="entry name" value="TRANSMEMBRANE PROTEIN"/>
    <property type="match status" value="1"/>
</dbReference>
<dbReference type="GeneID" id="105047699"/>
<evidence type="ECO:0000313" key="3">
    <source>
        <dbReference type="RefSeq" id="XP_010925050.1"/>
    </source>
</evidence>
<dbReference type="FunCoup" id="A0A6I9RE13">
    <property type="interactions" value="3156"/>
</dbReference>